<reference evidence="1 2" key="1">
    <citation type="submission" date="2017-09" db="EMBL/GenBank/DDBJ databases">
        <title>WGS assembly of Aquilegia coerulea Goldsmith.</title>
        <authorList>
            <person name="Hodges S."/>
            <person name="Kramer E."/>
            <person name="Nordborg M."/>
            <person name="Tomkins J."/>
            <person name="Borevitz J."/>
            <person name="Derieg N."/>
            <person name="Yan J."/>
            <person name="Mihaltcheva S."/>
            <person name="Hayes R.D."/>
            <person name="Rokhsar D."/>
        </authorList>
    </citation>
    <scope>NUCLEOTIDE SEQUENCE [LARGE SCALE GENOMIC DNA]</scope>
    <source>
        <strain evidence="2">cv. Goldsmith</strain>
    </source>
</reference>
<dbReference type="AlphaFoldDB" id="A0A2G5EQB6"/>
<evidence type="ECO:0000313" key="1">
    <source>
        <dbReference type="EMBL" id="PIA57920.1"/>
    </source>
</evidence>
<organism evidence="1 2">
    <name type="scientific">Aquilegia coerulea</name>
    <name type="common">Rocky mountain columbine</name>
    <dbReference type="NCBI Taxonomy" id="218851"/>
    <lineage>
        <taxon>Eukaryota</taxon>
        <taxon>Viridiplantae</taxon>
        <taxon>Streptophyta</taxon>
        <taxon>Embryophyta</taxon>
        <taxon>Tracheophyta</taxon>
        <taxon>Spermatophyta</taxon>
        <taxon>Magnoliopsida</taxon>
        <taxon>Ranunculales</taxon>
        <taxon>Ranunculaceae</taxon>
        <taxon>Thalictroideae</taxon>
        <taxon>Aquilegia</taxon>
    </lineage>
</organism>
<gene>
    <name evidence="1" type="ORF">AQUCO_00500085v1</name>
</gene>
<evidence type="ECO:0000313" key="2">
    <source>
        <dbReference type="Proteomes" id="UP000230069"/>
    </source>
</evidence>
<protein>
    <submittedName>
        <fullName evidence="1">Uncharacterized protein</fullName>
    </submittedName>
</protein>
<dbReference type="OrthoDB" id="610799at2759"/>
<dbReference type="EMBL" id="KZ305022">
    <property type="protein sequence ID" value="PIA57920.1"/>
    <property type="molecule type" value="Genomic_DNA"/>
</dbReference>
<dbReference type="PANTHER" id="PTHR33647">
    <property type="entry name" value="OS01G0793900 PROTEIN"/>
    <property type="match status" value="1"/>
</dbReference>
<dbReference type="Proteomes" id="UP000230069">
    <property type="component" value="Unassembled WGS sequence"/>
</dbReference>
<dbReference type="PANTHER" id="PTHR33647:SF5">
    <property type="entry name" value="OS01G0793900 PROTEIN"/>
    <property type="match status" value="1"/>
</dbReference>
<accession>A0A2G5EQB6</accession>
<dbReference type="InParanoid" id="A0A2G5EQB6"/>
<keyword evidence="2" id="KW-1185">Reference proteome</keyword>
<name>A0A2G5EQB6_AQUCA</name>
<proteinExistence type="predicted"/>
<sequence length="117" mass="12848">MGNCLRHGSSAICASDDWDPSISDDLATKNVLINKASRSSDSAGESLLGDDKQNVVSTSTKVKIKFTRKELEELLAKIELEGLSVEQVIDKLINRRNQLNAHKQAWTPVLACIPEVE</sequence>